<reference evidence="2 3" key="1">
    <citation type="journal article" date="2016" name="Nat. Commun.">
        <title>Thousands of microbial genomes shed light on interconnected biogeochemical processes in an aquifer system.</title>
        <authorList>
            <person name="Anantharaman K."/>
            <person name="Brown C.T."/>
            <person name="Hug L.A."/>
            <person name="Sharon I."/>
            <person name="Castelle C.J."/>
            <person name="Probst A.J."/>
            <person name="Thomas B.C."/>
            <person name="Singh A."/>
            <person name="Wilkins M.J."/>
            <person name="Karaoz U."/>
            <person name="Brodie E.L."/>
            <person name="Williams K.H."/>
            <person name="Hubbard S.S."/>
            <person name="Banfield J.F."/>
        </authorList>
    </citation>
    <scope>NUCLEOTIDE SEQUENCE [LARGE SCALE GENOMIC DNA]</scope>
</reference>
<feature type="domain" description="Transposase IS200-like" evidence="1">
    <location>
        <begin position="9"/>
        <end position="152"/>
    </location>
</feature>
<dbReference type="PANTHER" id="PTHR34322">
    <property type="entry name" value="TRANSPOSASE, Y1_TNP DOMAIN-CONTAINING"/>
    <property type="match status" value="1"/>
</dbReference>
<gene>
    <name evidence="2" type="ORF">A3G14_03610</name>
</gene>
<dbReference type="AlphaFoldDB" id="A0A1F5IBG8"/>
<dbReference type="GO" id="GO:0004803">
    <property type="term" value="F:transposase activity"/>
    <property type="evidence" value="ECO:0007669"/>
    <property type="project" value="InterPro"/>
</dbReference>
<protein>
    <recommendedName>
        <fullName evidence="1">Transposase IS200-like domain-containing protein</fullName>
    </recommendedName>
</protein>
<comment type="caution">
    <text evidence="2">The sequence shown here is derived from an EMBL/GenBank/DDBJ whole genome shotgun (WGS) entry which is preliminary data.</text>
</comment>
<dbReference type="Gene3D" id="3.30.70.1290">
    <property type="entry name" value="Transposase IS200-like"/>
    <property type="match status" value="1"/>
</dbReference>
<evidence type="ECO:0000313" key="3">
    <source>
        <dbReference type="Proteomes" id="UP000177300"/>
    </source>
</evidence>
<dbReference type="EMBL" id="MFBY01000024">
    <property type="protein sequence ID" value="OGE13712.1"/>
    <property type="molecule type" value="Genomic_DNA"/>
</dbReference>
<dbReference type="InterPro" id="IPR036515">
    <property type="entry name" value="Transposase_17_sf"/>
</dbReference>
<organism evidence="2 3">
    <name type="scientific">Candidatus Curtissbacteria bacterium RIFCSPLOWO2_12_FULL_38_9</name>
    <dbReference type="NCBI Taxonomy" id="1797735"/>
    <lineage>
        <taxon>Bacteria</taxon>
        <taxon>Candidatus Curtissiibacteriota</taxon>
    </lineage>
</organism>
<evidence type="ECO:0000313" key="2">
    <source>
        <dbReference type="EMBL" id="OGE13712.1"/>
    </source>
</evidence>
<dbReference type="GO" id="GO:0006313">
    <property type="term" value="P:DNA transposition"/>
    <property type="evidence" value="ECO:0007669"/>
    <property type="project" value="InterPro"/>
</dbReference>
<dbReference type="SMART" id="SM01321">
    <property type="entry name" value="Y1_Tnp"/>
    <property type="match status" value="1"/>
</dbReference>
<dbReference type="Pfam" id="PF01797">
    <property type="entry name" value="Y1_Tnp"/>
    <property type="match status" value="1"/>
</dbReference>
<sequence length="223" mass="26594">MPLRKTPIATNEIYHVINGGVNQQPIFGNKYDYERISQLIFYYQFANLPLRFSFLKRLTKGERGKLFENLKKSSRLVTLLAYCLMPNHFHLLIRQEQDNGISKFLANLQNSYTKYYNSKHKRTGHLFQGQFKAIRIEKEKQLLHTSRYIHLNPYTAYVVKTADNLKEYPWSSLIQYVSKDKKGICETNLILNKFFTKNKYLKFVLDQKDYQRQLDKIKHVLLE</sequence>
<dbReference type="GO" id="GO:0003677">
    <property type="term" value="F:DNA binding"/>
    <property type="evidence" value="ECO:0007669"/>
    <property type="project" value="InterPro"/>
</dbReference>
<accession>A0A1F5IBG8</accession>
<dbReference type="SUPFAM" id="SSF143422">
    <property type="entry name" value="Transposase IS200-like"/>
    <property type="match status" value="1"/>
</dbReference>
<evidence type="ECO:0000259" key="1">
    <source>
        <dbReference type="SMART" id="SM01321"/>
    </source>
</evidence>
<proteinExistence type="predicted"/>
<dbReference type="InterPro" id="IPR002686">
    <property type="entry name" value="Transposase_17"/>
</dbReference>
<name>A0A1F5IBG8_9BACT</name>
<dbReference type="PANTHER" id="PTHR34322:SF2">
    <property type="entry name" value="TRANSPOSASE IS200-LIKE DOMAIN-CONTAINING PROTEIN"/>
    <property type="match status" value="1"/>
</dbReference>
<dbReference type="Proteomes" id="UP000177300">
    <property type="component" value="Unassembled WGS sequence"/>
</dbReference>